<comment type="caution">
    <text evidence="2">The sequence shown here is derived from an EMBL/GenBank/DDBJ whole genome shotgun (WGS) entry which is preliminary data.</text>
</comment>
<organism evidence="2 3">
    <name type="scientific">Gordonia oryzae</name>
    <dbReference type="NCBI Taxonomy" id="2487349"/>
    <lineage>
        <taxon>Bacteria</taxon>
        <taxon>Bacillati</taxon>
        <taxon>Actinomycetota</taxon>
        <taxon>Actinomycetes</taxon>
        <taxon>Mycobacteriales</taxon>
        <taxon>Gordoniaceae</taxon>
        <taxon>Gordonia</taxon>
    </lineage>
</organism>
<evidence type="ECO:0008006" key="4">
    <source>
        <dbReference type="Google" id="ProtNLM"/>
    </source>
</evidence>
<proteinExistence type="predicted"/>
<dbReference type="EMBL" id="RKMH01000008">
    <property type="protein sequence ID" value="RPA59992.1"/>
    <property type="molecule type" value="Genomic_DNA"/>
</dbReference>
<reference evidence="2 3" key="1">
    <citation type="submission" date="2018-11" db="EMBL/GenBank/DDBJ databases">
        <title>Draft genome sequence of Gordonia sp. RS15-1S isolated from rice stems.</title>
        <authorList>
            <person name="Muangham S."/>
        </authorList>
    </citation>
    <scope>NUCLEOTIDE SEQUENCE [LARGE SCALE GENOMIC DNA]</scope>
    <source>
        <strain evidence="2 3">RS15-1S</strain>
    </source>
</reference>
<dbReference type="PROSITE" id="PS51257">
    <property type="entry name" value="PROKAR_LIPOPROTEIN"/>
    <property type="match status" value="1"/>
</dbReference>
<dbReference type="OrthoDB" id="4381286at2"/>
<dbReference type="RefSeq" id="WP_123930046.1">
    <property type="nucleotide sequence ID" value="NZ_JBPSDP010000007.1"/>
</dbReference>
<sequence length="178" mass="18090">MSVERIRPLLWPALVVVGLAIVGCAQASWGASDQGAQLQVSGLGGVSARAAATADVEVAFSAHTERPALLTLVFGIIIALAALLGWWKPFRRNPIGVLVVSAVITAAGVATIVVAAMVIADPAGHLFDAAVNDAIQTPGPLLSPAWGLIATAILAVASVVLAPLTSIRRGRPRETAPG</sequence>
<accession>A0A3N4GB64</accession>
<name>A0A3N4GB64_9ACTN</name>
<dbReference type="AlphaFoldDB" id="A0A3N4GB64"/>
<keyword evidence="1" id="KW-0472">Membrane</keyword>
<keyword evidence="1" id="KW-1133">Transmembrane helix</keyword>
<feature type="transmembrane region" description="Helical" evidence="1">
    <location>
        <begin position="68"/>
        <end position="87"/>
    </location>
</feature>
<keyword evidence="1" id="KW-0812">Transmembrane</keyword>
<protein>
    <recommendedName>
        <fullName evidence="4">TIGR02234 family membrane protein</fullName>
    </recommendedName>
</protein>
<keyword evidence="3" id="KW-1185">Reference proteome</keyword>
<gene>
    <name evidence="2" type="ORF">EF294_12225</name>
</gene>
<evidence type="ECO:0000256" key="1">
    <source>
        <dbReference type="SAM" id="Phobius"/>
    </source>
</evidence>
<feature type="transmembrane region" description="Helical" evidence="1">
    <location>
        <begin position="94"/>
        <end position="119"/>
    </location>
</feature>
<evidence type="ECO:0000313" key="3">
    <source>
        <dbReference type="Proteomes" id="UP000267536"/>
    </source>
</evidence>
<evidence type="ECO:0000313" key="2">
    <source>
        <dbReference type="EMBL" id="RPA59992.1"/>
    </source>
</evidence>
<dbReference type="Proteomes" id="UP000267536">
    <property type="component" value="Unassembled WGS sequence"/>
</dbReference>
<feature type="transmembrane region" description="Helical" evidence="1">
    <location>
        <begin position="145"/>
        <end position="164"/>
    </location>
</feature>